<dbReference type="InterPro" id="IPR003841">
    <property type="entry name" value="Na/Pi_transpt"/>
</dbReference>
<feature type="transmembrane region" description="Helical" evidence="7">
    <location>
        <begin position="192"/>
        <end position="218"/>
    </location>
</feature>
<feature type="transmembrane region" description="Helical" evidence="7">
    <location>
        <begin position="298"/>
        <end position="319"/>
    </location>
</feature>
<keyword evidence="9" id="KW-1185">Reference proteome</keyword>
<keyword evidence="4 7" id="KW-0812">Transmembrane</keyword>
<protein>
    <submittedName>
        <fullName evidence="10">Sodium-dependent phosphate transport protein 2A</fullName>
    </submittedName>
</protein>
<feature type="transmembrane region" description="Helical" evidence="7">
    <location>
        <begin position="257"/>
        <end position="277"/>
    </location>
</feature>
<dbReference type="Proteomes" id="UP000270296">
    <property type="component" value="Unassembled WGS sequence"/>
</dbReference>
<dbReference type="WBParaSite" id="SBAD_0000405001-mRNA-1">
    <property type="protein sequence ID" value="SBAD_0000405001-mRNA-1"/>
    <property type="gene ID" value="SBAD_0000405001"/>
</dbReference>
<evidence type="ECO:0000256" key="7">
    <source>
        <dbReference type="SAM" id="Phobius"/>
    </source>
</evidence>
<organism evidence="10">
    <name type="scientific">Soboliphyme baturini</name>
    <dbReference type="NCBI Taxonomy" id="241478"/>
    <lineage>
        <taxon>Eukaryota</taxon>
        <taxon>Metazoa</taxon>
        <taxon>Ecdysozoa</taxon>
        <taxon>Nematoda</taxon>
        <taxon>Enoplea</taxon>
        <taxon>Dorylaimia</taxon>
        <taxon>Dioctophymatida</taxon>
        <taxon>Dioctophymatoidea</taxon>
        <taxon>Soboliphymatidae</taxon>
        <taxon>Soboliphyme</taxon>
    </lineage>
</organism>
<dbReference type="PANTHER" id="PTHR10010:SF46">
    <property type="entry name" value="SODIUM-DEPENDENT PHOSPHATE TRANSPORT PROTEIN 2B"/>
    <property type="match status" value="1"/>
</dbReference>
<feature type="transmembrane region" description="Helical" evidence="7">
    <location>
        <begin position="147"/>
        <end position="171"/>
    </location>
</feature>
<dbReference type="EMBL" id="UZAM01008002">
    <property type="protein sequence ID" value="VDP02656.1"/>
    <property type="molecule type" value="Genomic_DNA"/>
</dbReference>
<feature type="transmembrane region" description="Helical" evidence="7">
    <location>
        <begin position="325"/>
        <end position="348"/>
    </location>
</feature>
<dbReference type="GO" id="GO:0044341">
    <property type="term" value="P:sodium-dependent phosphate transport"/>
    <property type="evidence" value="ECO:0007669"/>
    <property type="project" value="InterPro"/>
</dbReference>
<evidence type="ECO:0000313" key="9">
    <source>
        <dbReference type="Proteomes" id="UP000270296"/>
    </source>
</evidence>
<evidence type="ECO:0000256" key="3">
    <source>
        <dbReference type="ARBA" id="ARBA00022475"/>
    </source>
</evidence>
<accession>A0A183IJT0</accession>
<reference evidence="10" key="1">
    <citation type="submission" date="2016-06" db="UniProtKB">
        <authorList>
            <consortium name="WormBaseParasite"/>
        </authorList>
    </citation>
    <scope>IDENTIFICATION</scope>
</reference>
<feature type="transmembrane region" description="Helical" evidence="7">
    <location>
        <begin position="90"/>
        <end position="110"/>
    </location>
</feature>
<sequence>MFQNNAVLRSPIANLMIGIVITAVLQSSSTVTTICVVMVNAKAFTVQQAYYVVMGANVGTAVTSTIIALFTSKERTKFSRAFSAAIIHDLYNWLGVAVLFPIEWISATAFGTGNIQQANLGVRRSNFTTSPLIGHFLLNVDLPDQSIGGILVTLSLVFLITCLILDLLFGGKVRHMLRRSLNFKLKGRWRCLTGYVCILIGLVITSSAVVCTTMIPLVGMDVITLERFWVYEIGADVGTTGTAIVAAFATKTVKTPLQLALCHFMFNVFSIFLFYSIPVVRRLPIRASQALGNICARYRWFALCYIIGTFVLLPAVFLGLNFLSWVAAVTVLVVALVLAAATVTVSVLQRRKPHVLPKFLRTWDFLPEPLRSLEPYDPAPCIIPYDGAPWRLMSNDRCSITA</sequence>
<feature type="transmembrane region" description="Helical" evidence="7">
    <location>
        <begin position="12"/>
        <end position="39"/>
    </location>
</feature>
<dbReference type="PANTHER" id="PTHR10010">
    <property type="entry name" value="SOLUTE CARRIER FAMILY 34 SODIUM PHOSPHATE , MEMBER 2-RELATED"/>
    <property type="match status" value="1"/>
</dbReference>
<keyword evidence="3" id="KW-1003">Cell membrane</keyword>
<keyword evidence="6 7" id="KW-0472">Membrane</keyword>
<comment type="subcellular location">
    <subcellularLocation>
        <location evidence="1">Apical cell membrane</location>
        <topology evidence="1">Multi-pass membrane protein</topology>
    </subcellularLocation>
</comment>
<evidence type="ECO:0000313" key="8">
    <source>
        <dbReference type="EMBL" id="VDP02656.1"/>
    </source>
</evidence>
<gene>
    <name evidence="8" type="ORF">SBAD_LOCUS3876</name>
</gene>
<proteinExistence type="inferred from homology"/>
<dbReference type="GO" id="GO:0016324">
    <property type="term" value="C:apical plasma membrane"/>
    <property type="evidence" value="ECO:0007669"/>
    <property type="project" value="UniProtKB-SubCell"/>
</dbReference>
<evidence type="ECO:0000256" key="6">
    <source>
        <dbReference type="ARBA" id="ARBA00023136"/>
    </source>
</evidence>
<feature type="transmembrane region" description="Helical" evidence="7">
    <location>
        <begin position="51"/>
        <end position="70"/>
    </location>
</feature>
<evidence type="ECO:0000256" key="5">
    <source>
        <dbReference type="ARBA" id="ARBA00022989"/>
    </source>
</evidence>
<dbReference type="GO" id="GO:0005436">
    <property type="term" value="F:sodium:phosphate symporter activity"/>
    <property type="evidence" value="ECO:0007669"/>
    <property type="project" value="InterPro"/>
</dbReference>
<evidence type="ECO:0000256" key="2">
    <source>
        <dbReference type="ARBA" id="ARBA00005808"/>
    </source>
</evidence>
<name>A0A183IJT0_9BILA</name>
<reference evidence="8 9" key="2">
    <citation type="submission" date="2018-11" db="EMBL/GenBank/DDBJ databases">
        <authorList>
            <consortium name="Pathogen Informatics"/>
        </authorList>
    </citation>
    <scope>NUCLEOTIDE SEQUENCE [LARGE SCALE GENOMIC DNA]</scope>
</reference>
<evidence type="ECO:0000256" key="1">
    <source>
        <dbReference type="ARBA" id="ARBA00004424"/>
    </source>
</evidence>
<comment type="similarity">
    <text evidence="2">Belongs to the SLC34A transporter family.</text>
</comment>
<evidence type="ECO:0000313" key="10">
    <source>
        <dbReference type="WBParaSite" id="SBAD_0000405001-mRNA-1"/>
    </source>
</evidence>
<evidence type="ECO:0000256" key="4">
    <source>
        <dbReference type="ARBA" id="ARBA00022692"/>
    </source>
</evidence>
<dbReference type="AlphaFoldDB" id="A0A183IJT0"/>
<keyword evidence="5 7" id="KW-1133">Transmembrane helix</keyword>
<dbReference type="OrthoDB" id="76259at2759"/>
<dbReference type="Pfam" id="PF02690">
    <property type="entry name" value="Na_Pi_cotrans"/>
    <property type="match status" value="2"/>
</dbReference>